<comment type="caution">
    <text evidence="2">The sequence shown here is derived from an EMBL/GenBank/DDBJ whole genome shotgun (WGS) entry which is preliminary data.</text>
</comment>
<keyword evidence="3" id="KW-1185">Reference proteome</keyword>
<dbReference type="Proteomes" id="UP000019484">
    <property type="component" value="Unassembled WGS sequence"/>
</dbReference>
<evidence type="ECO:0000313" key="3">
    <source>
        <dbReference type="Proteomes" id="UP000019484"/>
    </source>
</evidence>
<keyword evidence="1" id="KW-0472">Membrane</keyword>
<dbReference type="HOGENOM" id="CLU_1777446_0_0_1"/>
<reference evidence="2 3" key="1">
    <citation type="submission" date="2013-03" db="EMBL/GenBank/DDBJ databases">
        <title>The Genome Sequence of Capronia coronata CBS 617.96.</title>
        <authorList>
            <consortium name="The Broad Institute Genomics Platform"/>
            <person name="Cuomo C."/>
            <person name="de Hoog S."/>
            <person name="Gorbushina A."/>
            <person name="Walker B."/>
            <person name="Young S.K."/>
            <person name="Zeng Q."/>
            <person name="Gargeya S."/>
            <person name="Fitzgerald M."/>
            <person name="Haas B."/>
            <person name="Abouelleil A."/>
            <person name="Allen A.W."/>
            <person name="Alvarado L."/>
            <person name="Arachchi H.M."/>
            <person name="Berlin A.M."/>
            <person name="Chapman S.B."/>
            <person name="Gainer-Dewar J."/>
            <person name="Goldberg J."/>
            <person name="Griggs A."/>
            <person name="Gujja S."/>
            <person name="Hansen M."/>
            <person name="Howarth C."/>
            <person name="Imamovic A."/>
            <person name="Ireland A."/>
            <person name="Larimer J."/>
            <person name="McCowan C."/>
            <person name="Murphy C."/>
            <person name="Pearson M."/>
            <person name="Poon T.W."/>
            <person name="Priest M."/>
            <person name="Roberts A."/>
            <person name="Saif S."/>
            <person name="Shea T."/>
            <person name="Sisk P."/>
            <person name="Sykes S."/>
            <person name="Wortman J."/>
            <person name="Nusbaum C."/>
            <person name="Birren B."/>
        </authorList>
    </citation>
    <scope>NUCLEOTIDE SEQUENCE [LARGE SCALE GENOMIC DNA]</scope>
    <source>
        <strain evidence="2 3">CBS 617.96</strain>
    </source>
</reference>
<name>W9YEA6_9EURO</name>
<accession>W9YEA6</accession>
<dbReference type="RefSeq" id="XP_007723411.1">
    <property type="nucleotide sequence ID" value="XM_007725221.1"/>
</dbReference>
<feature type="transmembrane region" description="Helical" evidence="1">
    <location>
        <begin position="6"/>
        <end position="28"/>
    </location>
</feature>
<evidence type="ECO:0000313" key="2">
    <source>
        <dbReference type="EMBL" id="EXJ91217.1"/>
    </source>
</evidence>
<protein>
    <submittedName>
        <fullName evidence="2">Uncharacterized protein</fullName>
    </submittedName>
</protein>
<dbReference type="AlphaFoldDB" id="W9YEA6"/>
<keyword evidence="1" id="KW-0812">Transmembrane</keyword>
<dbReference type="EMBL" id="AMWN01000003">
    <property type="protein sequence ID" value="EXJ91217.1"/>
    <property type="molecule type" value="Genomic_DNA"/>
</dbReference>
<gene>
    <name evidence="2" type="ORF">A1O1_04327</name>
</gene>
<dbReference type="GeneID" id="19159210"/>
<sequence>MDDGAAATGIVAGVIVILAMAAMILFRLKYRLKYRSKKQGLHAGRIRRHNYADSWPTGEDYRCDPRTLSRRAKANTVCGRKVNQYAMKDLEANRPSARGEVDPWLLGSKVTLQPIEPARVNPNIQAREGDIFFAPRHGGIRGGQSWV</sequence>
<evidence type="ECO:0000256" key="1">
    <source>
        <dbReference type="SAM" id="Phobius"/>
    </source>
</evidence>
<proteinExistence type="predicted"/>
<organism evidence="2 3">
    <name type="scientific">Capronia coronata CBS 617.96</name>
    <dbReference type="NCBI Taxonomy" id="1182541"/>
    <lineage>
        <taxon>Eukaryota</taxon>
        <taxon>Fungi</taxon>
        <taxon>Dikarya</taxon>
        <taxon>Ascomycota</taxon>
        <taxon>Pezizomycotina</taxon>
        <taxon>Eurotiomycetes</taxon>
        <taxon>Chaetothyriomycetidae</taxon>
        <taxon>Chaetothyriales</taxon>
        <taxon>Herpotrichiellaceae</taxon>
        <taxon>Capronia</taxon>
    </lineage>
</organism>
<keyword evidence="1" id="KW-1133">Transmembrane helix</keyword>